<evidence type="ECO:0000313" key="3">
    <source>
        <dbReference type="Proteomes" id="UP000250086"/>
    </source>
</evidence>
<protein>
    <submittedName>
        <fullName evidence="2">Uncharacterized protein</fullName>
    </submittedName>
</protein>
<evidence type="ECO:0000313" key="2">
    <source>
        <dbReference type="EMBL" id="SPT69121.1"/>
    </source>
</evidence>
<dbReference type="AlphaFoldDB" id="A0A2X0WP89"/>
<sequence length="30" mass="3287">MVYLGWAVGLAGAIAITVAVAYLIEQWEDY</sequence>
<proteinExistence type="predicted"/>
<feature type="transmembrane region" description="Helical" evidence="1">
    <location>
        <begin position="6"/>
        <end position="24"/>
    </location>
</feature>
<gene>
    <name evidence="2" type="ORF">NCTC13093_00484</name>
</gene>
<keyword evidence="1" id="KW-0812">Transmembrane</keyword>
<dbReference type="Proteomes" id="UP000250086">
    <property type="component" value="Unassembled WGS sequence"/>
</dbReference>
<keyword evidence="3" id="KW-1185">Reference proteome</keyword>
<accession>A0A2X0WP89</accession>
<organism evidence="2 3">
    <name type="scientific">Anaerobiospirillum thomasii</name>
    <dbReference type="NCBI Taxonomy" id="179995"/>
    <lineage>
        <taxon>Bacteria</taxon>
        <taxon>Pseudomonadati</taxon>
        <taxon>Pseudomonadota</taxon>
        <taxon>Gammaproteobacteria</taxon>
        <taxon>Aeromonadales</taxon>
        <taxon>Succinivibrionaceae</taxon>
        <taxon>Anaerobiospirillum</taxon>
    </lineage>
</organism>
<name>A0A2X0WP89_9GAMM</name>
<reference evidence="2 3" key="1">
    <citation type="submission" date="2018-06" db="EMBL/GenBank/DDBJ databases">
        <authorList>
            <consortium name="Pathogen Informatics"/>
            <person name="Doyle S."/>
        </authorList>
    </citation>
    <scope>NUCLEOTIDE SEQUENCE [LARGE SCALE GENOMIC DNA]</scope>
    <source>
        <strain evidence="2 3">NCTC13093</strain>
    </source>
</reference>
<evidence type="ECO:0000256" key="1">
    <source>
        <dbReference type="SAM" id="Phobius"/>
    </source>
</evidence>
<keyword evidence="1" id="KW-0472">Membrane</keyword>
<dbReference type="EMBL" id="UAPV01000001">
    <property type="protein sequence ID" value="SPT69121.1"/>
    <property type="molecule type" value="Genomic_DNA"/>
</dbReference>
<keyword evidence="1" id="KW-1133">Transmembrane helix</keyword>